<keyword evidence="5" id="KW-1185">Reference proteome</keyword>
<evidence type="ECO:0000256" key="2">
    <source>
        <dbReference type="SAM" id="MobiDB-lite"/>
    </source>
</evidence>
<sequence>MTITESAAGHAKPDEPLSAPEPLSWTAPDGLRLAGRVWRPSTSGGGVNTRIPVLCLPGLSRNTRDFDDIAITLQKAGHVVFAFDYRGRGDSDWDADWRNYALPMEEKDIDAGINFLGLERFALLGTSRGGLHALAMSYRYPADKMVAVILNDIGPHIEMRAIHRIAATLGHNMKAGSIQEIAENQRHMIGHQFPNLTDSDWEKLARQLASRPNGGVALDYDPALAHQFASLDDAAPAPDLWPLFDNLTDRPVLIIHGENSDLLSGETCREMLKRHSGAKLHTVQGEGHAPLLWDVASQQAIRSFLQLV</sequence>
<gene>
    <name evidence="4" type="ORF">SAMN06265374_2034</name>
</gene>
<dbReference type="PANTHER" id="PTHR43798:SF31">
    <property type="entry name" value="AB HYDROLASE SUPERFAMILY PROTEIN YCLE"/>
    <property type="match status" value="1"/>
</dbReference>
<proteinExistence type="predicted"/>
<dbReference type="Gene3D" id="3.40.50.1820">
    <property type="entry name" value="alpha/beta hydrolase"/>
    <property type="match status" value="1"/>
</dbReference>
<evidence type="ECO:0000256" key="1">
    <source>
        <dbReference type="ARBA" id="ARBA00022801"/>
    </source>
</evidence>
<accession>A0ABY1NVG2</accession>
<evidence type="ECO:0000313" key="4">
    <source>
        <dbReference type="EMBL" id="SMP19446.1"/>
    </source>
</evidence>
<reference evidence="4 5" key="1">
    <citation type="submission" date="2017-05" db="EMBL/GenBank/DDBJ databases">
        <authorList>
            <person name="Varghese N."/>
            <person name="Submissions S."/>
        </authorList>
    </citation>
    <scope>NUCLEOTIDE SEQUENCE [LARGE SCALE GENOMIC DNA]</scope>
    <source>
        <strain evidence="4 5">DSM 15949</strain>
    </source>
</reference>
<feature type="region of interest" description="Disordered" evidence="2">
    <location>
        <begin position="1"/>
        <end position="23"/>
    </location>
</feature>
<protein>
    <submittedName>
        <fullName evidence="4">Pimeloyl-ACP methyl ester carboxylesterase</fullName>
    </submittedName>
</protein>
<dbReference type="RefSeq" id="WP_155189569.1">
    <property type="nucleotide sequence ID" value="NZ_BAAAEA010000003.1"/>
</dbReference>
<comment type="caution">
    <text evidence="4">The sequence shown here is derived from an EMBL/GenBank/DDBJ whole genome shotgun (WGS) entry which is preliminary data.</text>
</comment>
<dbReference type="InterPro" id="IPR050266">
    <property type="entry name" value="AB_hydrolase_sf"/>
</dbReference>
<dbReference type="Proteomes" id="UP001157914">
    <property type="component" value="Unassembled WGS sequence"/>
</dbReference>
<name>A0ABY1NVG2_9HYPH</name>
<dbReference type="Pfam" id="PF00561">
    <property type="entry name" value="Abhydrolase_1"/>
    <property type="match status" value="1"/>
</dbReference>
<feature type="domain" description="AB hydrolase-1" evidence="3">
    <location>
        <begin position="52"/>
        <end position="294"/>
    </location>
</feature>
<evidence type="ECO:0000313" key="5">
    <source>
        <dbReference type="Proteomes" id="UP001157914"/>
    </source>
</evidence>
<dbReference type="PANTHER" id="PTHR43798">
    <property type="entry name" value="MONOACYLGLYCEROL LIPASE"/>
    <property type="match status" value="1"/>
</dbReference>
<evidence type="ECO:0000259" key="3">
    <source>
        <dbReference type="Pfam" id="PF00561"/>
    </source>
</evidence>
<dbReference type="InterPro" id="IPR000073">
    <property type="entry name" value="AB_hydrolase_1"/>
</dbReference>
<keyword evidence="1" id="KW-0378">Hydrolase</keyword>
<dbReference type="EMBL" id="FXTT01000002">
    <property type="protein sequence ID" value="SMP19446.1"/>
    <property type="molecule type" value="Genomic_DNA"/>
</dbReference>
<organism evidence="4 5">
    <name type="scientific">Roseibium denhamense</name>
    <dbReference type="NCBI Taxonomy" id="76305"/>
    <lineage>
        <taxon>Bacteria</taxon>
        <taxon>Pseudomonadati</taxon>
        <taxon>Pseudomonadota</taxon>
        <taxon>Alphaproteobacteria</taxon>
        <taxon>Hyphomicrobiales</taxon>
        <taxon>Stappiaceae</taxon>
        <taxon>Roseibium</taxon>
    </lineage>
</organism>
<dbReference type="SUPFAM" id="SSF53474">
    <property type="entry name" value="alpha/beta-Hydrolases"/>
    <property type="match status" value="1"/>
</dbReference>
<dbReference type="InterPro" id="IPR029058">
    <property type="entry name" value="AB_hydrolase_fold"/>
</dbReference>